<dbReference type="EMBL" id="FORO01000010">
    <property type="protein sequence ID" value="SFI97721.1"/>
    <property type="molecule type" value="Genomic_DNA"/>
</dbReference>
<sequence>MRTVTILGVAFVLAGTVLLTVPAYGFSTSNADRGVAVQTAEDSDALLEITDSSQEAAVTPESPTAIFDLLDTTGQIDDVTVISASITGVEATALDVTATPTDADRYSVTVACHESERETAATVTVTLETSGTVHVVADRTTDHALQIECETGEDTYSESSVTDDVVIEGDSRFEEPVDIKGGGSISGEGALTFEDELEIRGSGGIDVDGDITFEETVEISGAEASITAGGDITFKNGVEISGAGNEPGESGLITAAGEIHW</sequence>
<name>A0A1I3MLB1_9EURY</name>
<dbReference type="OrthoDB" id="194534at2157"/>
<proteinExistence type="predicted"/>
<evidence type="ECO:0000313" key="2">
    <source>
        <dbReference type="Proteomes" id="UP000182829"/>
    </source>
</evidence>
<dbReference type="Proteomes" id="UP000182829">
    <property type="component" value="Unassembled WGS sequence"/>
</dbReference>
<evidence type="ECO:0000313" key="1">
    <source>
        <dbReference type="EMBL" id="SFI97721.1"/>
    </source>
</evidence>
<organism evidence="1 2">
    <name type="scientific">Natronobacterium gregoryi</name>
    <dbReference type="NCBI Taxonomy" id="44930"/>
    <lineage>
        <taxon>Archaea</taxon>
        <taxon>Methanobacteriati</taxon>
        <taxon>Methanobacteriota</taxon>
        <taxon>Stenosarchaea group</taxon>
        <taxon>Halobacteria</taxon>
        <taxon>Halobacteriales</taxon>
        <taxon>Natrialbaceae</taxon>
        <taxon>Natronobacterium</taxon>
    </lineage>
</organism>
<dbReference type="RefSeq" id="WP_005576793.1">
    <property type="nucleotide sequence ID" value="NZ_FORO01000010.1"/>
</dbReference>
<dbReference type="AlphaFoldDB" id="A0A1I3MLB1"/>
<dbReference type="GeneID" id="14209425"/>
<reference evidence="1 2" key="1">
    <citation type="submission" date="2016-10" db="EMBL/GenBank/DDBJ databases">
        <authorList>
            <person name="de Groot N.N."/>
        </authorList>
    </citation>
    <scope>NUCLEOTIDE SEQUENCE [LARGE SCALE GENOMIC DNA]</scope>
    <source>
        <strain evidence="1 2">SP2</strain>
    </source>
</reference>
<gene>
    <name evidence="1" type="ORF">SAMN05443661_110190</name>
</gene>
<accession>A0A1I3MLB1</accession>
<protein>
    <submittedName>
        <fullName evidence="1">Uncharacterized protein</fullName>
    </submittedName>
</protein>